<dbReference type="InterPro" id="IPR036709">
    <property type="entry name" value="Autotransporte_beta_dom_sf"/>
</dbReference>
<sequence>MKKLRLSTLSVMLFSAGVLNTPEVYATKCEFPLELEGKNTLEQCKKVLIKEPQMGYFLPIDLKNGDLLLKESEITINSSNGNIDNIFSPADGIGRFLKANDSSLSIENSILTQAHTTNNTDFGILTLGNSVATIKNSTLLSNVRSDNGAIITLEPNSTLNLDNVIIKGEKGTAVISYNGKNTVNIDNSRIISRVFLDHDEWASAPSDHIDIKINNSNIISDRLIYIYIDPDVRDKDRIVNVSVENSTLSGSHYYPKVDFNLILNNNSTWELNGVDKRYITNLTLQNSTVDLYHYLASNTLIIKENLLGSGTFILSTNLADEESDKIIVQGKDSGQFWLDIHNSGDEPNAPNGKVTLVETQTGEAQFSLLNREYVDAGAYRYRLNKEGTNWVLSNRAGEKTITTSEVPSEPATLPKDNNTPVQPTTPSENSTSQPPIIPSVIVPPAMNEPANPQRALSEKSNALVSLRQAQLHLVEQGLTDLHHRLGELKRGEQGNVWVKNVNSRSKLTALSASSNSQTSGFEQDIHSLQLGADVVLSNNFRLGGFIGNARSDVDFNNDYGSGKVKGQSFGLYGTYLADNGFYWDNIAKYDRLKAENRETGKRKYHGYTLSTEVGRIHTLGAGWTITPQLQFAWTTLSGQSDEDRLNAYTGRAGVRVAKTIGFNGWNMQPYAEINGVKTKTRHNQVRVNQYAFDVAETGSRFESTLGLNAQFGQHRFGLEGGFTSGKKLDQPYKVQLTYRYSW</sequence>
<proteinExistence type="predicted"/>
<evidence type="ECO:0000256" key="3">
    <source>
        <dbReference type="ARBA" id="ARBA00022729"/>
    </source>
</evidence>
<protein>
    <submittedName>
        <fullName evidence="6">Autotransporter outer membrane beta-barrel domain-containing protein</fullName>
    </submittedName>
</protein>
<keyword evidence="7" id="KW-1185">Reference proteome</keyword>
<organism evidence="6 7">
    <name type="scientific">Rodentibacter haemolyticus</name>
    <dbReference type="NCBI Taxonomy" id="2778911"/>
    <lineage>
        <taxon>Bacteria</taxon>
        <taxon>Pseudomonadati</taxon>
        <taxon>Pseudomonadota</taxon>
        <taxon>Gammaproteobacteria</taxon>
        <taxon>Pasteurellales</taxon>
        <taxon>Pasteurellaceae</taxon>
        <taxon>Rodentibacter</taxon>
    </lineage>
</organism>
<feature type="region of interest" description="Disordered" evidence="4">
    <location>
        <begin position="401"/>
        <end position="435"/>
    </location>
</feature>
<dbReference type="Proteomes" id="UP000663069">
    <property type="component" value="Chromosome"/>
</dbReference>
<name>A0ABX6V097_9PAST</name>
<dbReference type="PROSITE" id="PS51208">
    <property type="entry name" value="AUTOTRANSPORTER"/>
    <property type="match status" value="1"/>
</dbReference>
<accession>A0ABX6V097</accession>
<evidence type="ECO:0000259" key="5">
    <source>
        <dbReference type="PROSITE" id="PS51208"/>
    </source>
</evidence>
<feature type="domain" description="Autotransporter" evidence="5">
    <location>
        <begin position="489"/>
        <end position="742"/>
    </location>
</feature>
<dbReference type="Pfam" id="PF03797">
    <property type="entry name" value="Autotransporter"/>
    <property type="match status" value="1"/>
</dbReference>
<dbReference type="PANTHER" id="PTHR12338:SF5">
    <property type="entry name" value="ANTIGEN 43-RELATED"/>
    <property type="match status" value="1"/>
</dbReference>
<dbReference type="PANTHER" id="PTHR12338">
    <property type="entry name" value="AUTOTRANSPORTER"/>
    <property type="match status" value="1"/>
</dbReference>
<evidence type="ECO:0000256" key="2">
    <source>
        <dbReference type="ARBA" id="ARBA00022525"/>
    </source>
</evidence>
<evidence type="ECO:0000256" key="1">
    <source>
        <dbReference type="ARBA" id="ARBA00004613"/>
    </source>
</evidence>
<dbReference type="InterPro" id="IPR011050">
    <property type="entry name" value="Pectin_lyase_fold/virulence"/>
</dbReference>
<dbReference type="InterPro" id="IPR004899">
    <property type="entry name" value="Pertactin_central"/>
</dbReference>
<dbReference type="Gene3D" id="2.40.128.130">
    <property type="entry name" value="Autotransporter beta-domain"/>
    <property type="match status" value="1"/>
</dbReference>
<dbReference type="InterPro" id="IPR012332">
    <property type="entry name" value="Autotransporter_pectin_lyase_C"/>
</dbReference>
<keyword evidence="2" id="KW-0964">Secreted</keyword>
<evidence type="ECO:0000313" key="7">
    <source>
        <dbReference type="Proteomes" id="UP000663069"/>
    </source>
</evidence>
<dbReference type="SMART" id="SM00869">
    <property type="entry name" value="Autotransporter"/>
    <property type="match status" value="1"/>
</dbReference>
<dbReference type="InterPro" id="IPR005546">
    <property type="entry name" value="Autotransporte_beta"/>
</dbReference>
<keyword evidence="3" id="KW-0732">Signal</keyword>
<dbReference type="Gene3D" id="2.160.20.20">
    <property type="match status" value="1"/>
</dbReference>
<dbReference type="SUPFAM" id="SSF103515">
    <property type="entry name" value="Autotransporter"/>
    <property type="match status" value="1"/>
</dbReference>
<dbReference type="InterPro" id="IPR006315">
    <property type="entry name" value="OM_autotransptr_brl_dom"/>
</dbReference>
<gene>
    <name evidence="6" type="ORF">IHV77_06740</name>
</gene>
<evidence type="ECO:0000256" key="4">
    <source>
        <dbReference type="SAM" id="MobiDB-lite"/>
    </source>
</evidence>
<reference evidence="6 7" key="1">
    <citation type="submission" date="2020-10" db="EMBL/GenBank/DDBJ databases">
        <title>Genome Sequencing of Rodentibacter spp. strain DSM111151.</title>
        <authorList>
            <person name="Benga L."/>
            <person name="Lautwein T."/>
        </authorList>
    </citation>
    <scope>NUCLEOTIDE SEQUENCE [LARGE SCALE GENOMIC DNA]</scope>
    <source>
        <strain evidence="6 7">DSM 111151</strain>
    </source>
</reference>
<dbReference type="Pfam" id="PF03212">
    <property type="entry name" value="Pertactin"/>
    <property type="match status" value="1"/>
</dbReference>
<comment type="subcellular location">
    <subcellularLocation>
        <location evidence="1">Secreted</location>
    </subcellularLocation>
</comment>
<feature type="compositionally biased region" description="Polar residues" evidence="4">
    <location>
        <begin position="415"/>
        <end position="433"/>
    </location>
</feature>
<evidence type="ECO:0000313" key="6">
    <source>
        <dbReference type="EMBL" id="QPB43693.1"/>
    </source>
</evidence>
<dbReference type="InterPro" id="IPR050909">
    <property type="entry name" value="Bact_Autotransporter_VF"/>
</dbReference>
<dbReference type="NCBIfam" id="TIGR01414">
    <property type="entry name" value="autotrans_barl"/>
    <property type="match status" value="1"/>
</dbReference>
<dbReference type="SUPFAM" id="SSF51126">
    <property type="entry name" value="Pectin lyase-like"/>
    <property type="match status" value="1"/>
</dbReference>
<dbReference type="EMBL" id="CP063056">
    <property type="protein sequence ID" value="QPB43693.1"/>
    <property type="molecule type" value="Genomic_DNA"/>
</dbReference>